<comment type="caution">
    <text evidence="1">The sequence shown here is derived from an EMBL/GenBank/DDBJ whole genome shotgun (WGS) entry which is preliminary data.</text>
</comment>
<keyword evidence="2" id="KW-1185">Reference proteome</keyword>
<protein>
    <submittedName>
        <fullName evidence="1">Uncharacterized protein</fullName>
    </submittedName>
</protein>
<sequence>MADFDPTVHDAEGLRERLAASGALDALREDALRQLREHKGLRKFVEDKAQAAIPDLVRKGADSKRKLFDELRRQLEPEVVTKGLEYYAEVLSSSAFPWSALMEAELESCLCQWADEVIAEQAADG</sequence>
<dbReference type="EMBL" id="JASFZW010000010">
    <property type="protein sequence ID" value="KAK2076440.1"/>
    <property type="molecule type" value="Genomic_DNA"/>
</dbReference>
<gene>
    <name evidence="1" type="ORF">QBZ16_000965</name>
</gene>
<evidence type="ECO:0000313" key="2">
    <source>
        <dbReference type="Proteomes" id="UP001255856"/>
    </source>
</evidence>
<proteinExistence type="predicted"/>
<reference evidence="1" key="1">
    <citation type="submission" date="2021-01" db="EMBL/GenBank/DDBJ databases">
        <authorList>
            <person name="Eckstrom K.M.E."/>
        </authorList>
    </citation>
    <scope>NUCLEOTIDE SEQUENCE</scope>
    <source>
        <strain evidence="1">UVCC 0001</strain>
    </source>
</reference>
<dbReference type="AlphaFoldDB" id="A0AAD9MJF0"/>
<accession>A0AAD9MJF0</accession>
<dbReference type="Proteomes" id="UP001255856">
    <property type="component" value="Unassembled WGS sequence"/>
</dbReference>
<name>A0AAD9MJF0_PROWI</name>
<organism evidence="1 2">
    <name type="scientific">Prototheca wickerhamii</name>
    <dbReference type="NCBI Taxonomy" id="3111"/>
    <lineage>
        <taxon>Eukaryota</taxon>
        <taxon>Viridiplantae</taxon>
        <taxon>Chlorophyta</taxon>
        <taxon>core chlorophytes</taxon>
        <taxon>Trebouxiophyceae</taxon>
        <taxon>Chlorellales</taxon>
        <taxon>Chlorellaceae</taxon>
        <taxon>Prototheca</taxon>
    </lineage>
</organism>
<evidence type="ECO:0000313" key="1">
    <source>
        <dbReference type="EMBL" id="KAK2076440.1"/>
    </source>
</evidence>